<dbReference type="Pfam" id="PF12705">
    <property type="entry name" value="PDDEXK_1"/>
    <property type="match status" value="1"/>
</dbReference>
<dbReference type="InterPro" id="IPR011604">
    <property type="entry name" value="PDDEXK-like_dom_sf"/>
</dbReference>
<dbReference type="SUPFAM" id="SSF52540">
    <property type="entry name" value="P-loop containing nucleoside triphosphate hydrolases"/>
    <property type="match status" value="1"/>
</dbReference>
<keyword evidence="3" id="KW-1185">Reference proteome</keyword>
<dbReference type="STRING" id="320787.CA2015_0243"/>
<dbReference type="InterPro" id="IPR011335">
    <property type="entry name" value="Restrct_endonuc-II-like"/>
</dbReference>
<dbReference type="AlphaFoldDB" id="A0A0H4P6G0"/>
<dbReference type="KEGG" id="camu:CA2015_0243"/>
<name>A0A0H4P6G0_9BACT</name>
<proteinExistence type="predicted"/>
<dbReference type="Proteomes" id="UP000036520">
    <property type="component" value="Chromosome"/>
</dbReference>
<reference evidence="2 3" key="1">
    <citation type="submission" date="2015-07" db="EMBL/GenBank/DDBJ databases">
        <authorList>
            <person name="Kim K.M."/>
        </authorList>
    </citation>
    <scope>NUCLEOTIDE SEQUENCE [LARGE SCALE GENOMIC DNA]</scope>
    <source>
        <strain evidence="2 3">KCTC 12363</strain>
    </source>
</reference>
<evidence type="ECO:0000313" key="2">
    <source>
        <dbReference type="EMBL" id="AKP49724.1"/>
    </source>
</evidence>
<protein>
    <recommendedName>
        <fullName evidence="1">PD-(D/E)XK endonuclease-like domain-containing protein</fullName>
    </recommendedName>
</protein>
<sequence length="958" mass="110853">MDGFLKRTAADLLQRGVDLKDFQVILPNRRAGLFFTKYLGQLVTKPAYMPKVITIEDFFCDIAGKRPADKLSLIYELYKVFKPLSGSEESFDRFYFWGEMILRDFNDLDQFLVNPEKLFINLKEQKILESDWSFLSTTQIELIQAFWASFESRDRFHQEKFLRFWDVLFPLYKQFNTSLKTLGLAYGGAIYREVAEGLGKMKSPDKSIVFVGFNAFTGAEEKLVKYFVENFGAEVFWDIDRYYLNALNQEAGMFFRDYKKDKVLGPTFPQTTPARIKESERKVHTYAVPLKINQANMVGAILEAVPDLENNWEETVVILPDEQLLFPVLNLLPDKVNKINVTMGYPVKHTPVFTFLEAVVDLQRYIRVVNEDVLFYHKPVKELLSTVYLYDTAPEFSQNLIDGFTRNNTLYVSTSILSTGGPLFAKIFQQMTTDNLMDNLIELIQMLAEPLEENSMERTYLYQCFKQMNRLKAIVEKEIREEVSIAFLLRIFRQVFGEIKLPFKGEPLEGLQIMGVLESRNLDFKRVIICNMNEGSFPPSNSMNSMIPFNLRKAFGMPIQEQNDAIYAYTFYRLLHQAKDVHLLYTTAGSQGQVGEKSRYIHQLQIEMNQKGIQKKDSVTHIPVNLSAAKPISIKKDKSIINLLKRYTKPSNGEWEPVSFSPSALNVWLDCRLKFYLTYIAGIEVPEEVQEEVDPAIFGNLVHMSLENLYMGFIERKKRKVLEESDIDGLKDFVYPAVMKAIKKQYFLENEESQKLTGQLVIARDVLQKYLQGVLVKDKESAPFEIISLEAGKKYRAFVPINIEDGVVNVALGGIIDRVDRIGETVRLIDYKSGQDKKSFKGIDSLFDRDSKDRNKAAMQTFFYGLLYEANFPDNQFFLKPAIFNLREIFKEDFNPYLQETIGHQKKIEVTDYANYRDEYLLGLQGTLEEIFDKDQDFDQTTDTGKCEYCPYTNICSR</sequence>
<evidence type="ECO:0000259" key="1">
    <source>
        <dbReference type="Pfam" id="PF12705"/>
    </source>
</evidence>
<dbReference type="SUPFAM" id="SSF52980">
    <property type="entry name" value="Restriction endonuclease-like"/>
    <property type="match status" value="1"/>
</dbReference>
<gene>
    <name evidence="2" type="ORF">CA2015_0243</name>
</gene>
<dbReference type="PATRIC" id="fig|320787.5.peg.267"/>
<evidence type="ECO:0000313" key="3">
    <source>
        <dbReference type="Proteomes" id="UP000036520"/>
    </source>
</evidence>
<dbReference type="InterPro" id="IPR038726">
    <property type="entry name" value="PDDEXK_AddAB-type"/>
</dbReference>
<organism evidence="2 3">
    <name type="scientific">Cyclobacterium amurskyense</name>
    <dbReference type="NCBI Taxonomy" id="320787"/>
    <lineage>
        <taxon>Bacteria</taxon>
        <taxon>Pseudomonadati</taxon>
        <taxon>Bacteroidota</taxon>
        <taxon>Cytophagia</taxon>
        <taxon>Cytophagales</taxon>
        <taxon>Cyclobacteriaceae</taxon>
        <taxon>Cyclobacterium</taxon>
    </lineage>
</organism>
<dbReference type="RefSeq" id="WP_048640238.1">
    <property type="nucleotide sequence ID" value="NZ_CP012040.1"/>
</dbReference>
<dbReference type="InterPro" id="IPR027417">
    <property type="entry name" value="P-loop_NTPase"/>
</dbReference>
<dbReference type="Gene3D" id="3.40.50.300">
    <property type="entry name" value="P-loop containing nucleotide triphosphate hydrolases"/>
    <property type="match status" value="1"/>
</dbReference>
<accession>A0A0H4P6G0</accession>
<dbReference type="OrthoDB" id="9762792at2"/>
<dbReference type="EMBL" id="CP012040">
    <property type="protein sequence ID" value="AKP49724.1"/>
    <property type="molecule type" value="Genomic_DNA"/>
</dbReference>
<feature type="domain" description="PD-(D/E)XK endonuclease-like" evidence="1">
    <location>
        <begin position="659"/>
        <end position="956"/>
    </location>
</feature>
<dbReference type="Gene3D" id="3.90.320.10">
    <property type="match status" value="1"/>
</dbReference>